<organism evidence="4 5">
    <name type="scientific">Lymnaea stagnalis</name>
    <name type="common">Great pond snail</name>
    <name type="synonym">Helix stagnalis</name>
    <dbReference type="NCBI Taxonomy" id="6523"/>
    <lineage>
        <taxon>Eukaryota</taxon>
        <taxon>Metazoa</taxon>
        <taxon>Spiralia</taxon>
        <taxon>Lophotrochozoa</taxon>
        <taxon>Mollusca</taxon>
        <taxon>Gastropoda</taxon>
        <taxon>Heterobranchia</taxon>
        <taxon>Euthyneura</taxon>
        <taxon>Panpulmonata</taxon>
        <taxon>Hygrophila</taxon>
        <taxon>Lymnaeoidea</taxon>
        <taxon>Lymnaeidae</taxon>
        <taxon>Lymnaea</taxon>
    </lineage>
</organism>
<dbReference type="GO" id="GO:0046872">
    <property type="term" value="F:metal ion binding"/>
    <property type="evidence" value="ECO:0007669"/>
    <property type="project" value="UniProtKB-KW"/>
</dbReference>
<proteinExistence type="inferred from homology"/>
<dbReference type="PANTHER" id="PTHR42796:SF4">
    <property type="entry name" value="FUMARYLACETOACETATE HYDROLASE DOMAIN-CONTAINING PROTEIN 2A"/>
    <property type="match status" value="1"/>
</dbReference>
<dbReference type="InterPro" id="IPR051121">
    <property type="entry name" value="FAH"/>
</dbReference>
<feature type="domain" description="Fumarylacetoacetase-like C-terminal" evidence="3">
    <location>
        <begin position="114"/>
        <end position="321"/>
    </location>
</feature>
<gene>
    <name evidence="4" type="ORF">GSLYS_00013404001</name>
</gene>
<dbReference type="EMBL" id="CAXITT010000349">
    <property type="protein sequence ID" value="CAL1539671.1"/>
    <property type="molecule type" value="Genomic_DNA"/>
</dbReference>
<evidence type="ECO:0000259" key="3">
    <source>
        <dbReference type="Pfam" id="PF01557"/>
    </source>
</evidence>
<evidence type="ECO:0000313" key="5">
    <source>
        <dbReference type="Proteomes" id="UP001497497"/>
    </source>
</evidence>
<comment type="similarity">
    <text evidence="1">Belongs to the FAH family.</text>
</comment>
<name>A0AAV2I2N8_LYMST</name>
<dbReference type="AlphaFoldDB" id="A0AAV2I2N8"/>
<keyword evidence="5" id="KW-1185">Reference proteome</keyword>
<dbReference type="Pfam" id="PF01557">
    <property type="entry name" value="FAA_hydrolase"/>
    <property type="match status" value="1"/>
</dbReference>
<dbReference type="GO" id="GO:0006107">
    <property type="term" value="P:oxaloacetate metabolic process"/>
    <property type="evidence" value="ECO:0007669"/>
    <property type="project" value="UniProtKB-ARBA"/>
</dbReference>
<dbReference type="InterPro" id="IPR011234">
    <property type="entry name" value="Fumarylacetoacetase-like_C"/>
</dbReference>
<dbReference type="SUPFAM" id="SSF56529">
    <property type="entry name" value="FAH"/>
    <property type="match status" value="1"/>
</dbReference>
<dbReference type="Gene3D" id="3.90.850.10">
    <property type="entry name" value="Fumarylacetoacetase-like, C-terminal domain"/>
    <property type="match status" value="1"/>
</dbReference>
<dbReference type="InterPro" id="IPR036663">
    <property type="entry name" value="Fumarylacetoacetase_C_sf"/>
</dbReference>
<dbReference type="Proteomes" id="UP001497497">
    <property type="component" value="Unassembled WGS sequence"/>
</dbReference>
<dbReference type="GO" id="GO:0050163">
    <property type="term" value="F:oxaloacetate tautomerase activity"/>
    <property type="evidence" value="ECO:0007669"/>
    <property type="project" value="UniProtKB-ARBA"/>
</dbReference>
<accession>A0AAV2I2N8</accession>
<protein>
    <recommendedName>
        <fullName evidence="3">Fumarylacetoacetase-like C-terminal domain-containing protein</fullName>
    </recommendedName>
</protein>
<dbReference type="PANTHER" id="PTHR42796">
    <property type="entry name" value="FUMARYLACETOACETATE HYDROLASE DOMAIN-CONTAINING PROTEIN 2A-RELATED"/>
    <property type="match status" value="1"/>
</dbReference>
<evidence type="ECO:0000256" key="2">
    <source>
        <dbReference type="ARBA" id="ARBA00022723"/>
    </source>
</evidence>
<sequence>MHFLLRQSLLSLSKRRLQSRLTDQHTRRLYKAMRLVQFEAVASGRRGLGVELEDGNANIVDLTESVPELPNNMNDFIAGGEANLEAAKRAVDAGRNILKQGDIRILSPINNPEKLICIGMNYRDHCAEQNVPVPVEPVIFSKFNSAIRGPNDTIEYPNETSQLDWEVELAVIIGKEGKNIAKEEAMNFVFGYTVAHDVSARDWQLQRNGNQFLVGKSMDGFCPLGPAIVTKEALLDPHNLRLWTKVNGVYKQDSNTSQLVFKTEELVAFLSRFFTLKPGDTILTGTPPGVGVFRNPPEFLKKGDVVEVGIEKIGALTNAIV</sequence>
<evidence type="ECO:0000313" key="4">
    <source>
        <dbReference type="EMBL" id="CAL1539671.1"/>
    </source>
</evidence>
<evidence type="ECO:0000256" key="1">
    <source>
        <dbReference type="ARBA" id="ARBA00010211"/>
    </source>
</evidence>
<reference evidence="4 5" key="1">
    <citation type="submission" date="2024-04" db="EMBL/GenBank/DDBJ databases">
        <authorList>
            <consortium name="Genoscope - CEA"/>
            <person name="William W."/>
        </authorList>
    </citation>
    <scope>NUCLEOTIDE SEQUENCE [LARGE SCALE GENOMIC DNA]</scope>
</reference>
<keyword evidence="2" id="KW-0479">Metal-binding</keyword>
<dbReference type="FunFam" id="3.90.850.10:FF:000002">
    <property type="entry name" value="2-hydroxyhepta-2,4-diene-1,7-dioate isomerase"/>
    <property type="match status" value="1"/>
</dbReference>
<comment type="caution">
    <text evidence="4">The sequence shown here is derived from an EMBL/GenBank/DDBJ whole genome shotgun (WGS) entry which is preliminary data.</text>
</comment>